<gene>
    <name evidence="2" type="ORF">B4110_2531</name>
</gene>
<name>A0A150MML7_9BACL</name>
<dbReference type="EMBL" id="LQYW01000132">
    <property type="protein sequence ID" value="KYD25710.1"/>
    <property type="molecule type" value="Genomic_DNA"/>
</dbReference>
<evidence type="ECO:0000313" key="2">
    <source>
        <dbReference type="EMBL" id="KYD25710.1"/>
    </source>
</evidence>
<organism evidence="2 3">
    <name type="scientific">Parageobacillus toebii</name>
    <dbReference type="NCBI Taxonomy" id="153151"/>
    <lineage>
        <taxon>Bacteria</taxon>
        <taxon>Bacillati</taxon>
        <taxon>Bacillota</taxon>
        <taxon>Bacilli</taxon>
        <taxon>Bacillales</taxon>
        <taxon>Anoxybacillaceae</taxon>
        <taxon>Parageobacillus</taxon>
    </lineage>
</organism>
<reference evidence="2 3" key="1">
    <citation type="submission" date="2016-01" db="EMBL/GenBank/DDBJ databases">
        <title>Draft Genome Sequences of Seven Thermophilic Sporeformers Isolated from Foods.</title>
        <authorList>
            <person name="Berendsen E.M."/>
            <person name="Wells-Bennik M.H."/>
            <person name="Krawcyk A.O."/>
            <person name="De Jong A."/>
            <person name="Holsappel S."/>
            <person name="Eijlander R.T."/>
            <person name="Kuipers O.P."/>
        </authorList>
    </citation>
    <scope>NUCLEOTIDE SEQUENCE [LARGE SCALE GENOMIC DNA]</scope>
    <source>
        <strain evidence="2 3">B4110</strain>
    </source>
</reference>
<evidence type="ECO:0000256" key="1">
    <source>
        <dbReference type="SAM" id="MobiDB-lite"/>
    </source>
</evidence>
<feature type="region of interest" description="Disordered" evidence="1">
    <location>
        <begin position="1"/>
        <end position="48"/>
    </location>
</feature>
<dbReference type="AlphaFoldDB" id="A0A150MML7"/>
<sequence length="48" mass="5399">MPPQRGRSVASRWRLELDNKKSGGTPISSKSGPRRSGGEMSPFWLREK</sequence>
<proteinExistence type="predicted"/>
<accession>A0A150MML7</accession>
<protein>
    <submittedName>
        <fullName evidence="2">Uncharacterized protein</fullName>
    </submittedName>
</protein>
<comment type="caution">
    <text evidence="2">The sequence shown here is derived from an EMBL/GenBank/DDBJ whole genome shotgun (WGS) entry which is preliminary data.</text>
</comment>
<dbReference type="Proteomes" id="UP000075324">
    <property type="component" value="Unassembled WGS sequence"/>
</dbReference>
<evidence type="ECO:0000313" key="3">
    <source>
        <dbReference type="Proteomes" id="UP000075324"/>
    </source>
</evidence>